<dbReference type="PANTHER" id="PTHR43095:SF5">
    <property type="entry name" value="XYLULOSE KINASE"/>
    <property type="match status" value="1"/>
</dbReference>
<dbReference type="GO" id="GO:0042732">
    <property type="term" value="P:D-xylose metabolic process"/>
    <property type="evidence" value="ECO:0007669"/>
    <property type="project" value="UniProtKB-KW"/>
</dbReference>
<keyword evidence="3 8" id="KW-0808">Transferase</keyword>
<keyword evidence="14" id="KW-1185">Reference proteome</keyword>
<dbReference type="PANTHER" id="PTHR43095">
    <property type="entry name" value="SUGAR KINASE"/>
    <property type="match status" value="1"/>
</dbReference>
<organism evidence="13 14">
    <name type="scientific">Acanthopleuribacter pedis</name>
    <dbReference type="NCBI Taxonomy" id="442870"/>
    <lineage>
        <taxon>Bacteria</taxon>
        <taxon>Pseudomonadati</taxon>
        <taxon>Acidobacteriota</taxon>
        <taxon>Holophagae</taxon>
        <taxon>Acanthopleuribacterales</taxon>
        <taxon>Acanthopleuribacteraceae</taxon>
        <taxon>Acanthopleuribacter</taxon>
    </lineage>
</organism>
<feature type="site" description="Important for activity" evidence="8">
    <location>
        <position position="8"/>
    </location>
</feature>
<dbReference type="GO" id="GO:0005998">
    <property type="term" value="P:xylulose catabolic process"/>
    <property type="evidence" value="ECO:0007669"/>
    <property type="project" value="UniProtKB-UniRule"/>
</dbReference>
<evidence type="ECO:0000256" key="8">
    <source>
        <dbReference type="HAMAP-Rule" id="MF_02220"/>
    </source>
</evidence>
<dbReference type="InterPro" id="IPR043129">
    <property type="entry name" value="ATPase_NBD"/>
</dbReference>
<dbReference type="PROSITE" id="PS00445">
    <property type="entry name" value="FGGY_KINASES_2"/>
    <property type="match status" value="1"/>
</dbReference>
<evidence type="ECO:0000256" key="6">
    <source>
        <dbReference type="ARBA" id="ARBA00022840"/>
    </source>
</evidence>
<evidence type="ECO:0000256" key="3">
    <source>
        <dbReference type="ARBA" id="ARBA00022679"/>
    </source>
</evidence>
<name>A0A8J7QSN6_9BACT</name>
<dbReference type="Pfam" id="PF00370">
    <property type="entry name" value="FGGY_N"/>
    <property type="match status" value="1"/>
</dbReference>
<evidence type="ECO:0000256" key="1">
    <source>
        <dbReference type="ARBA" id="ARBA00009156"/>
    </source>
</evidence>
<feature type="domain" description="Carbohydrate kinase FGGY C-terminal" evidence="12">
    <location>
        <begin position="259"/>
        <end position="439"/>
    </location>
</feature>
<dbReference type="InterPro" id="IPR018484">
    <property type="entry name" value="FGGY_N"/>
</dbReference>
<dbReference type="Pfam" id="PF02782">
    <property type="entry name" value="FGGY_C"/>
    <property type="match status" value="1"/>
</dbReference>
<dbReference type="InterPro" id="IPR018483">
    <property type="entry name" value="Carb_kinase_FGGY_CS"/>
</dbReference>
<evidence type="ECO:0000256" key="5">
    <source>
        <dbReference type="ARBA" id="ARBA00022777"/>
    </source>
</evidence>
<evidence type="ECO:0000256" key="2">
    <source>
        <dbReference type="ARBA" id="ARBA00022629"/>
    </source>
</evidence>
<dbReference type="Proteomes" id="UP000664417">
    <property type="component" value="Unassembled WGS sequence"/>
</dbReference>
<proteinExistence type="inferred from homology"/>
<dbReference type="GO" id="GO:0004856">
    <property type="term" value="F:D-xylulokinase activity"/>
    <property type="evidence" value="ECO:0007669"/>
    <property type="project" value="UniProtKB-UniRule"/>
</dbReference>
<dbReference type="EMBL" id="JAFREP010000067">
    <property type="protein sequence ID" value="MBO1323440.1"/>
    <property type="molecule type" value="Genomic_DNA"/>
</dbReference>
<dbReference type="InterPro" id="IPR018485">
    <property type="entry name" value="FGGY_C"/>
</dbReference>
<keyword evidence="5 8" id="KW-0418">Kinase</keyword>
<evidence type="ECO:0000256" key="7">
    <source>
        <dbReference type="ARBA" id="ARBA00023277"/>
    </source>
</evidence>
<comment type="catalytic activity">
    <reaction evidence="8 10">
        <text>D-xylulose + ATP = D-xylulose 5-phosphate + ADP + H(+)</text>
        <dbReference type="Rhea" id="RHEA:10964"/>
        <dbReference type="ChEBI" id="CHEBI:15378"/>
        <dbReference type="ChEBI" id="CHEBI:17140"/>
        <dbReference type="ChEBI" id="CHEBI:30616"/>
        <dbReference type="ChEBI" id="CHEBI:57737"/>
        <dbReference type="ChEBI" id="CHEBI:456216"/>
        <dbReference type="EC" id="2.7.1.17"/>
    </reaction>
</comment>
<keyword evidence="7 8" id="KW-0119">Carbohydrate metabolism</keyword>
<dbReference type="InterPro" id="IPR006000">
    <property type="entry name" value="Xylulokinase"/>
</dbReference>
<evidence type="ECO:0000259" key="12">
    <source>
        <dbReference type="Pfam" id="PF02782"/>
    </source>
</evidence>
<accession>A0A8J7QSN6</accession>
<reference evidence="13" key="1">
    <citation type="submission" date="2021-03" db="EMBL/GenBank/DDBJ databases">
        <authorList>
            <person name="Wang G."/>
        </authorList>
    </citation>
    <scope>NUCLEOTIDE SEQUENCE</scope>
    <source>
        <strain evidence="13">KCTC 12899</strain>
    </source>
</reference>
<feature type="active site" description="Proton acceptor" evidence="8">
    <location>
        <position position="242"/>
    </location>
</feature>
<protein>
    <recommendedName>
        <fullName evidence="8 10">Xylulose kinase</fullName>
        <shortName evidence="8 10">Xylulokinase</shortName>
        <ecNumber evidence="8 10">2.7.1.17</ecNumber>
    </recommendedName>
</protein>
<dbReference type="PIRSF" id="PIRSF000538">
    <property type="entry name" value="GlpK"/>
    <property type="match status" value="1"/>
</dbReference>
<dbReference type="SUPFAM" id="SSF53067">
    <property type="entry name" value="Actin-like ATPase domain"/>
    <property type="match status" value="2"/>
</dbReference>
<comment type="similarity">
    <text evidence="1 8 9">Belongs to the FGGY kinase family.</text>
</comment>
<dbReference type="InterPro" id="IPR050406">
    <property type="entry name" value="FGGY_Carb_Kinase"/>
</dbReference>
<comment type="function">
    <text evidence="8">Catalyzes the phosphorylation of D-xylulose to D-xylulose 5-phosphate.</text>
</comment>
<dbReference type="InterPro" id="IPR000577">
    <property type="entry name" value="Carb_kinase_FGGY"/>
</dbReference>
<evidence type="ECO:0000256" key="9">
    <source>
        <dbReference type="RuleBase" id="RU003733"/>
    </source>
</evidence>
<evidence type="ECO:0000256" key="10">
    <source>
        <dbReference type="RuleBase" id="RU364073"/>
    </source>
</evidence>
<gene>
    <name evidence="8 10 13" type="primary">xylB</name>
    <name evidence="13" type="ORF">J3U88_33545</name>
</gene>
<dbReference type="GO" id="GO:0005524">
    <property type="term" value="F:ATP binding"/>
    <property type="evidence" value="ECO:0007669"/>
    <property type="project" value="UniProtKB-UniRule"/>
</dbReference>
<dbReference type="CDD" id="cd07809">
    <property type="entry name" value="ASKHA_NBD_FGGY_BaXK-like"/>
    <property type="match status" value="1"/>
</dbReference>
<dbReference type="AlphaFoldDB" id="A0A8J7QSN6"/>
<sequence>MRTVLGIDLGTQSLKVVFYDFVQKRQVAVASAPLTLNQNGAGLAEQEPNAWTKALILALAAVDQRIRASATAVAVSGQQHGLVLLDREGVALRPATLWCDTTCAPSCDTLHAELGGAGQAIKLAGNPVLPGYTAGKLKQVQVQEPEVYRRIQHILLPHDYLNYVLTGTMAMEFGDASGTAFFDVRERAWSKPILHALDRERDIRVWLPPLIQPFSRLGSISETAAALTGLPAGIPVATGGGDNMMAAIGTGNLVPGRATISLGTSGTLFAYADQPVVDPNGEIAAFCSATGGWLPLLCTMNCTLAGEWGRRLFGYDMDRFEALIAEAPAGSEGVITLPFFSGERTPNLPNAKAWMIGLDGTNGLPRNLLRAAVEGATFALRFGLDALRRLELESNQIVLTGGGSSSATWRQIVADVCNKPVVVLEQDQGAAFGAALQALALLEGIGAEDFPALVNAHLSRDEARCHEPNPTAAATYRDIYQTYRRAVEHARHFSLGDA</sequence>
<dbReference type="HAMAP" id="MF_02220">
    <property type="entry name" value="XylB"/>
    <property type="match status" value="1"/>
</dbReference>
<evidence type="ECO:0000256" key="4">
    <source>
        <dbReference type="ARBA" id="ARBA00022741"/>
    </source>
</evidence>
<feature type="binding site" evidence="8">
    <location>
        <begin position="79"/>
        <end position="80"/>
    </location>
    <ligand>
        <name>substrate</name>
    </ligand>
</feature>
<evidence type="ECO:0000313" key="13">
    <source>
        <dbReference type="EMBL" id="MBO1323440.1"/>
    </source>
</evidence>
<dbReference type="EC" id="2.7.1.17" evidence="8 10"/>
<evidence type="ECO:0000313" key="14">
    <source>
        <dbReference type="Proteomes" id="UP000664417"/>
    </source>
</evidence>
<dbReference type="NCBIfam" id="TIGR01312">
    <property type="entry name" value="XylB"/>
    <property type="match status" value="1"/>
</dbReference>
<dbReference type="RefSeq" id="WP_207863593.1">
    <property type="nucleotide sequence ID" value="NZ_JAFREP010000067.1"/>
</dbReference>
<keyword evidence="4 8" id="KW-0547">Nucleotide-binding</keyword>
<keyword evidence="2 8" id="KW-0859">Xylose metabolism</keyword>
<evidence type="ECO:0000259" key="11">
    <source>
        <dbReference type="Pfam" id="PF00370"/>
    </source>
</evidence>
<feature type="domain" description="Carbohydrate kinase FGGY N-terminal" evidence="11">
    <location>
        <begin position="4"/>
        <end position="249"/>
    </location>
</feature>
<dbReference type="Gene3D" id="3.30.420.40">
    <property type="match status" value="2"/>
</dbReference>
<comment type="caution">
    <text evidence="13">The sequence shown here is derived from an EMBL/GenBank/DDBJ whole genome shotgun (WGS) entry which is preliminary data.</text>
</comment>
<keyword evidence="6 8" id="KW-0067">ATP-binding</keyword>